<dbReference type="GO" id="GO:0051301">
    <property type="term" value="P:cell division"/>
    <property type="evidence" value="ECO:0007669"/>
    <property type="project" value="UniProtKB-KW"/>
</dbReference>
<dbReference type="PANTHER" id="PTHR34981">
    <property type="entry name" value="CELL DIVISION PROTEIN ZAPA"/>
    <property type="match status" value="1"/>
</dbReference>
<evidence type="ECO:0000256" key="7">
    <source>
        <dbReference type="ARBA" id="ARBA00024910"/>
    </source>
</evidence>
<evidence type="ECO:0000256" key="1">
    <source>
        <dbReference type="ARBA" id="ARBA00004496"/>
    </source>
</evidence>
<keyword evidence="4 11" id="KW-0132">Cell division</keyword>
<comment type="subcellular location">
    <subcellularLocation>
        <location evidence="1">Cytoplasm</location>
    </subcellularLocation>
</comment>
<dbReference type="InterPro" id="IPR007838">
    <property type="entry name" value="Cell_div_ZapA-like"/>
</dbReference>
<keyword evidence="12" id="KW-1185">Reference proteome</keyword>
<dbReference type="RefSeq" id="WP_406770354.1">
    <property type="nucleotide sequence ID" value="NZ_JBJHZZ010000010.1"/>
</dbReference>
<dbReference type="PANTHER" id="PTHR34981:SF1">
    <property type="entry name" value="CELL DIVISION PROTEIN ZAPA"/>
    <property type="match status" value="1"/>
</dbReference>
<dbReference type="EMBL" id="JBJHZZ010000010">
    <property type="protein sequence ID" value="MFL0247926.1"/>
    <property type="molecule type" value="Genomic_DNA"/>
</dbReference>
<evidence type="ECO:0000256" key="5">
    <source>
        <dbReference type="ARBA" id="ARBA00023210"/>
    </source>
</evidence>
<dbReference type="InterPro" id="IPR036192">
    <property type="entry name" value="Cell_div_ZapA-like_sf"/>
</dbReference>
<evidence type="ECO:0000256" key="9">
    <source>
        <dbReference type="ARBA" id="ARBA00033158"/>
    </source>
</evidence>
<comment type="function">
    <text evidence="7">Activator of cell division through the inhibition of FtsZ GTPase activity, therefore promoting FtsZ assembly into bundles of protofilaments necessary for the formation of the division Z ring. It is recruited early at mid-cell but it is not essential for cell division.</text>
</comment>
<dbReference type="Pfam" id="PF05164">
    <property type="entry name" value="ZapA"/>
    <property type="match status" value="1"/>
</dbReference>
<proteinExistence type="predicted"/>
<keyword evidence="5" id="KW-0717">Septation</keyword>
<dbReference type="InterPro" id="IPR053712">
    <property type="entry name" value="Bac_CellDiv_Activator"/>
</dbReference>
<gene>
    <name evidence="11" type="primary">zapA</name>
    <name evidence="11" type="ORF">ACJDUG_13205</name>
</gene>
<name>A0ABW8T5R7_9CLOT</name>
<comment type="subunit">
    <text evidence="8">Homodimer. Interacts with FtsZ.</text>
</comment>
<keyword evidence="6" id="KW-0131">Cell cycle</keyword>
<keyword evidence="3" id="KW-0963">Cytoplasm</keyword>
<protein>
    <recommendedName>
        <fullName evidence="2">Cell division protein ZapA</fullName>
    </recommendedName>
    <alternativeName>
        <fullName evidence="9">Z ring-associated protein ZapA</fullName>
    </alternativeName>
</protein>
<keyword evidence="10" id="KW-0175">Coiled coil</keyword>
<evidence type="ECO:0000256" key="2">
    <source>
        <dbReference type="ARBA" id="ARBA00015195"/>
    </source>
</evidence>
<evidence type="ECO:0000313" key="11">
    <source>
        <dbReference type="EMBL" id="MFL0247926.1"/>
    </source>
</evidence>
<dbReference type="SUPFAM" id="SSF102829">
    <property type="entry name" value="Cell division protein ZapA-like"/>
    <property type="match status" value="1"/>
</dbReference>
<evidence type="ECO:0000256" key="6">
    <source>
        <dbReference type="ARBA" id="ARBA00023306"/>
    </source>
</evidence>
<evidence type="ECO:0000313" key="12">
    <source>
        <dbReference type="Proteomes" id="UP001623591"/>
    </source>
</evidence>
<sequence length="197" mass="22887">MNVITVNINGMEYNLRGEENEEYLHKVARQVDKKLKHILSSNPKLSLSSAAVLTALNSVDDMLKCDQAYSEVEEEKKKLNAAVKSKAEELEALRKQLKYLEDYNAELQSKLKNMDNEDFLKEKQRVIEKLNKELSITEENAKNYLNERNSLKLENKELKFQLQSYKYKTIDLQNKLIEKGIELTKVKKTRFPAVSSD</sequence>
<reference evidence="11 12" key="1">
    <citation type="submission" date="2024-11" db="EMBL/GenBank/DDBJ databases">
        <authorList>
            <person name="Heng Y.C."/>
            <person name="Lim A.C.H."/>
            <person name="Lee J.K.Y."/>
            <person name="Kittelmann S."/>
        </authorList>
    </citation>
    <scope>NUCLEOTIDE SEQUENCE [LARGE SCALE GENOMIC DNA]</scope>
    <source>
        <strain evidence="11 12">WILCCON 0185</strain>
    </source>
</reference>
<evidence type="ECO:0000256" key="10">
    <source>
        <dbReference type="SAM" id="Coils"/>
    </source>
</evidence>
<dbReference type="Proteomes" id="UP001623591">
    <property type="component" value="Unassembled WGS sequence"/>
</dbReference>
<accession>A0ABW8T5R7</accession>
<evidence type="ECO:0000256" key="3">
    <source>
        <dbReference type="ARBA" id="ARBA00022490"/>
    </source>
</evidence>
<feature type="coiled-coil region" evidence="10">
    <location>
        <begin position="62"/>
        <end position="161"/>
    </location>
</feature>
<evidence type="ECO:0000256" key="4">
    <source>
        <dbReference type="ARBA" id="ARBA00022618"/>
    </source>
</evidence>
<evidence type="ECO:0000256" key="8">
    <source>
        <dbReference type="ARBA" id="ARBA00026068"/>
    </source>
</evidence>
<organism evidence="11 12">
    <name type="scientific">Candidatus Clostridium stratigraminis</name>
    <dbReference type="NCBI Taxonomy" id="3381661"/>
    <lineage>
        <taxon>Bacteria</taxon>
        <taxon>Bacillati</taxon>
        <taxon>Bacillota</taxon>
        <taxon>Clostridia</taxon>
        <taxon>Eubacteriales</taxon>
        <taxon>Clostridiaceae</taxon>
        <taxon>Clostridium</taxon>
    </lineage>
</organism>
<dbReference type="Gene3D" id="6.10.250.790">
    <property type="match status" value="1"/>
</dbReference>
<comment type="caution">
    <text evidence="11">The sequence shown here is derived from an EMBL/GenBank/DDBJ whole genome shotgun (WGS) entry which is preliminary data.</text>
</comment>